<dbReference type="InterPro" id="IPR047187">
    <property type="entry name" value="SF1_C_Upf1"/>
</dbReference>
<evidence type="ECO:0000313" key="4">
    <source>
        <dbReference type="Proteomes" id="UP001500831"/>
    </source>
</evidence>
<evidence type="ECO:0000256" key="1">
    <source>
        <dbReference type="SAM" id="MobiDB-lite"/>
    </source>
</evidence>
<comment type="caution">
    <text evidence="3">The sequence shown here is derived from an EMBL/GenBank/DDBJ whole genome shotgun (WGS) entry which is preliminary data.</text>
</comment>
<reference evidence="3 4" key="1">
    <citation type="journal article" date="2019" name="Int. J. Syst. Evol. Microbiol.">
        <title>The Global Catalogue of Microorganisms (GCM) 10K type strain sequencing project: providing services to taxonomists for standard genome sequencing and annotation.</title>
        <authorList>
            <consortium name="The Broad Institute Genomics Platform"/>
            <consortium name="The Broad Institute Genome Sequencing Center for Infectious Disease"/>
            <person name="Wu L."/>
            <person name="Ma J."/>
        </authorList>
    </citation>
    <scope>NUCLEOTIDE SEQUENCE [LARGE SCALE GENOMIC DNA]</scope>
    <source>
        <strain evidence="3 4">JCM 6242</strain>
    </source>
</reference>
<name>A0ABN3W598_9ACTN</name>
<feature type="region of interest" description="Disordered" evidence="1">
    <location>
        <begin position="490"/>
        <end position="514"/>
    </location>
</feature>
<dbReference type="SUPFAM" id="SSF52540">
    <property type="entry name" value="P-loop containing nucleoside triphosphate hydrolases"/>
    <property type="match status" value="1"/>
</dbReference>
<gene>
    <name evidence="3" type="ORF">GCM10010517_59380</name>
</gene>
<dbReference type="InterPro" id="IPR041679">
    <property type="entry name" value="DNA2/NAM7-like_C"/>
</dbReference>
<dbReference type="SMART" id="SM00382">
    <property type="entry name" value="AAA"/>
    <property type="match status" value="1"/>
</dbReference>
<dbReference type="InterPro" id="IPR045055">
    <property type="entry name" value="DNA2/NAM7-like"/>
</dbReference>
<evidence type="ECO:0000313" key="3">
    <source>
        <dbReference type="EMBL" id="GAA2894653.1"/>
    </source>
</evidence>
<dbReference type="InterPro" id="IPR003593">
    <property type="entry name" value="AAA+_ATPase"/>
</dbReference>
<dbReference type="Gene3D" id="3.40.50.300">
    <property type="entry name" value="P-loop containing nucleotide triphosphate hydrolases"/>
    <property type="match status" value="3"/>
</dbReference>
<dbReference type="InterPro" id="IPR027417">
    <property type="entry name" value="P-loop_NTPase"/>
</dbReference>
<dbReference type="CDD" id="cd18808">
    <property type="entry name" value="SF1_C_Upf1"/>
    <property type="match status" value="1"/>
</dbReference>
<sequence length="1096" mass="121883">MKAHELHTGEAVPVELQPCGTPQGWLRNPSAEVFLRRPAPGSAHDVVVVPVGGGTPVQAMAVDRAQLDAVLDSGMKTVSWVLTGTREARDPFVVQCHLFPGVSLGERLVIGVDDYVADQVRSSAGSQSVYTWLGEEFTLSPGPSRIVHSGGPADTETPEVRPFSMHGRRWIADVGLRDDRLQIVRIVPSGRRQPSRWIRISEVELSFVDVAEAVATEQIRAMLAGLMEEGRSYIEMWSAYNDIEREALVEEALRLKSARYERWELLPDGLWRFHLAGDERSAAFLRALKSYGGKLDLEAGSDLPPELTGDQKSRGGQTVSGALAGVRPDIDAIDVTPLRDDLDADDPSSSGHLFRALTGDRIRLSRREQAKRRIWSGHAEMRGLAQLIEGIDVSAGTPRRIMGESEILSQAVRDVFGGGGPTDAQRAALKLALTTPDILLVQGPPGTGKTQFISALLHCLDQIDEKALALNRTLITSYQHDAVDNVVGKARRRGMPPTRVDSRPGRQAQSARSWREETLARLDEYLQEHRPDVRTRQHLDDLRRIAAAYDAHPATARDLLDLLDKVRRSVGELLPPPLRGRLDQARAAVHGRINAQLHLAAPVRRTALAVIRSIRVSAESFADDGPERARTARALLDRYDLLDEGDHALLDQAADQLDRGDVQAVIGELRLLCERLFDRISAERHLEGTTGRDPAILVLLQDIIDAVEERVAAEPDNVGEVLRAFRADLQDDLSLVEATLRRYNSVLATTVQQVDSSEMHRIVDAPLPVFDTVIVDEAARANPLDLMIPLACARKRIVLVGDHKQLPHALELKLERELRRTNRISTSSDLSRSLFERWFDMFDGIEPRLRTIRLDEQFRMHPHLGEFVSRVFYGGPRAVRPHPSTHALTHSLQPYHGKVAAWIDVPHETGGEERDGHSFVRECEAKRLVSELAALMALDANRRLSFGVITFYKAQQLRLEDLLVDAGLGVKDDKDRFGPMPHMAWTDERRPRERLRVGTVDAFQGMEFDVVLLSVTRSSPWSDEPGSAVRRYGHLLRDSRMCVAMSRQRRLLIAVGDPAMADRDTAPHDQLLGRSLAEGLVAFRELCEGRHGVVRS</sequence>
<dbReference type="Pfam" id="PF13087">
    <property type="entry name" value="AAA_12"/>
    <property type="match status" value="1"/>
</dbReference>
<dbReference type="EMBL" id="BAAAVI010000053">
    <property type="protein sequence ID" value="GAA2894653.1"/>
    <property type="molecule type" value="Genomic_DNA"/>
</dbReference>
<feature type="domain" description="AAA+ ATPase" evidence="2">
    <location>
        <begin position="435"/>
        <end position="834"/>
    </location>
</feature>
<dbReference type="PANTHER" id="PTHR10887:SF495">
    <property type="entry name" value="HELICASE SENATAXIN ISOFORM X1-RELATED"/>
    <property type="match status" value="1"/>
</dbReference>
<dbReference type="InterPro" id="IPR041677">
    <property type="entry name" value="DNA2/NAM7_AAA_11"/>
</dbReference>
<protein>
    <submittedName>
        <fullName evidence="3">AAA domain-containing protein</fullName>
    </submittedName>
</protein>
<keyword evidence="4" id="KW-1185">Reference proteome</keyword>
<organism evidence="3 4">
    <name type="scientific">Streptosporangium fragile</name>
    <dbReference type="NCBI Taxonomy" id="46186"/>
    <lineage>
        <taxon>Bacteria</taxon>
        <taxon>Bacillati</taxon>
        <taxon>Actinomycetota</taxon>
        <taxon>Actinomycetes</taxon>
        <taxon>Streptosporangiales</taxon>
        <taxon>Streptosporangiaceae</taxon>
        <taxon>Streptosporangium</taxon>
    </lineage>
</organism>
<accession>A0ABN3W598</accession>
<dbReference type="Pfam" id="PF13086">
    <property type="entry name" value="AAA_11"/>
    <property type="match status" value="1"/>
</dbReference>
<dbReference type="Proteomes" id="UP001500831">
    <property type="component" value="Unassembled WGS sequence"/>
</dbReference>
<dbReference type="CDD" id="cd17934">
    <property type="entry name" value="DEXXQc_Upf1-like"/>
    <property type="match status" value="1"/>
</dbReference>
<proteinExistence type="predicted"/>
<feature type="region of interest" description="Disordered" evidence="1">
    <location>
        <begin position="302"/>
        <end position="321"/>
    </location>
</feature>
<dbReference type="PANTHER" id="PTHR10887">
    <property type="entry name" value="DNA2/NAM7 HELICASE FAMILY"/>
    <property type="match status" value="1"/>
</dbReference>
<evidence type="ECO:0000259" key="2">
    <source>
        <dbReference type="SMART" id="SM00382"/>
    </source>
</evidence>